<accession>A0A7C3J630</accession>
<feature type="transmembrane region" description="Helical" evidence="2">
    <location>
        <begin position="9"/>
        <end position="29"/>
    </location>
</feature>
<feature type="coiled-coil region" evidence="1">
    <location>
        <begin position="414"/>
        <end position="464"/>
    </location>
</feature>
<gene>
    <name evidence="3" type="ORF">ENS15_02800</name>
</gene>
<name>A0A7C3J630_UNCW3</name>
<feature type="coiled-coil region" evidence="1">
    <location>
        <begin position="512"/>
        <end position="562"/>
    </location>
</feature>
<feature type="transmembrane region" description="Helical" evidence="2">
    <location>
        <begin position="35"/>
        <end position="54"/>
    </location>
</feature>
<keyword evidence="2" id="KW-1133">Transmembrane helix</keyword>
<protein>
    <recommendedName>
        <fullName evidence="4">DUF4175 family protein</fullName>
    </recommendedName>
</protein>
<feature type="transmembrane region" description="Helical" evidence="2">
    <location>
        <begin position="117"/>
        <end position="137"/>
    </location>
</feature>
<evidence type="ECO:0000256" key="2">
    <source>
        <dbReference type="SAM" id="Phobius"/>
    </source>
</evidence>
<evidence type="ECO:0008006" key="4">
    <source>
        <dbReference type="Google" id="ProtNLM"/>
    </source>
</evidence>
<keyword evidence="2" id="KW-0812">Transmembrane</keyword>
<proteinExistence type="predicted"/>
<reference evidence="3" key="1">
    <citation type="journal article" date="2020" name="mSystems">
        <title>Genome- and Community-Level Interaction Insights into Carbon Utilization and Element Cycling Functions of Hydrothermarchaeota in Hydrothermal Sediment.</title>
        <authorList>
            <person name="Zhou Z."/>
            <person name="Liu Y."/>
            <person name="Xu W."/>
            <person name="Pan J."/>
            <person name="Luo Z.H."/>
            <person name="Li M."/>
        </authorList>
    </citation>
    <scope>NUCLEOTIDE SEQUENCE [LARGE SCALE GENOMIC DNA]</scope>
    <source>
        <strain evidence="3">SpSt-464</strain>
    </source>
</reference>
<evidence type="ECO:0000313" key="3">
    <source>
        <dbReference type="EMBL" id="HFK23567.1"/>
    </source>
</evidence>
<dbReference type="EMBL" id="DSTT01000003">
    <property type="protein sequence ID" value="HFK23567.1"/>
    <property type="molecule type" value="Genomic_DNA"/>
</dbReference>
<sequence length="900" mass="105463">MFENFVESVITFLTIFLIIFSSHIFLNNLFYSENFFFILILVLVFIFSFKDLILSSKKKSVEFFNSINRELKNIPLVLYENLEKEDDIFVKNLKEEFLNINLKEKKFYRKDVREKKLSFLFISIIIFLSVITFYPVLLSNSLLLTEKKVVLKKFKDDFKILSFNYGGISGDLFVKSYDCKIVKFEKGKDYSLDSYIFFKGPKVESNMLSLKLLKGFLIDSILTEVNPPKYTLLKSFTLKGNFLDILEYSSFITEIYFNDGTEYKFELKQVSKDTTLFFKKGNIQDSLKINILEDKPPYVNIIDIKNDISLKDEADIPVICRDDYGNDSIYLIFQGEKDSFSIPYKMFGKDTILIFNINIESIKEKYKSLHFVLKDNNPYKRQIGSSQVIDLIREENISTFIDSTYLKGDFSKNIDSYSQKVMDILEQLEKEKKMENVNKLKEELKNMSENFEKVKEELKNISEYKLPENVYKKMAELKSEIDKIDKNLIENLNSLLNKDFENISEKDKEKIFDKIISESKDIERELDKLKNVLKDLGKIFSLNKLNEDIKKLIETEKKIIEKKDFGKQREITEKLEGLKGETIKNEDLEEYEKELSDIAKTSKESENNFSKTKDVKDKLENLKNKIEENLEKMSGKSERYNKDLIISALLFIDQVIDSTQDLQLVSNLYQSIIDYTGEDIRSPLTILLKTAQNIAQQNSQDLLPLKEQNIMIINFLLKDNPQGEGASSLERIAEQLSSISKEQQYISQMLWEMFGKGEMKRDILDMLGNMENSLSEKMKKLGEGSNKDVGQALSDLADSLKDVSKNLKNGKFDEEVLKKQERVLKRMLNITKSIYKKGIDEKRESYSGKDYELPAKIIQPKDYGYKKYFQLKKRYEDVEKFERKEWIPIIKLYLQEILNE</sequence>
<dbReference type="AlphaFoldDB" id="A0A7C3J630"/>
<evidence type="ECO:0000256" key="1">
    <source>
        <dbReference type="SAM" id="Coils"/>
    </source>
</evidence>
<organism evidence="3">
    <name type="scientific">candidate division WOR-3 bacterium</name>
    <dbReference type="NCBI Taxonomy" id="2052148"/>
    <lineage>
        <taxon>Bacteria</taxon>
        <taxon>Bacteria division WOR-3</taxon>
    </lineage>
</organism>
<comment type="caution">
    <text evidence="3">The sequence shown here is derived from an EMBL/GenBank/DDBJ whole genome shotgun (WGS) entry which is preliminary data.</text>
</comment>
<keyword evidence="2" id="KW-0472">Membrane</keyword>
<feature type="coiled-coil region" evidence="1">
    <location>
        <begin position="588"/>
        <end position="643"/>
    </location>
</feature>
<keyword evidence="1" id="KW-0175">Coiled coil</keyword>